<evidence type="ECO:0000313" key="2">
    <source>
        <dbReference type="EMBL" id="CAB4903673.1"/>
    </source>
</evidence>
<accession>A0A6J7GHU1</accession>
<name>A0A6J7GHU1_9ZZZZ</name>
<protein>
    <submittedName>
        <fullName evidence="2">Unannotated protein</fullName>
    </submittedName>
</protein>
<gene>
    <name evidence="2" type="ORF">UFOPK3516_01070</name>
</gene>
<feature type="domain" description="DUF6036" evidence="1">
    <location>
        <begin position="20"/>
        <end position="159"/>
    </location>
</feature>
<organism evidence="2">
    <name type="scientific">freshwater metagenome</name>
    <dbReference type="NCBI Taxonomy" id="449393"/>
    <lineage>
        <taxon>unclassified sequences</taxon>
        <taxon>metagenomes</taxon>
        <taxon>ecological metagenomes</taxon>
    </lineage>
</organism>
<dbReference type="EMBL" id="CAFBMB010000085">
    <property type="protein sequence ID" value="CAB4903673.1"/>
    <property type="molecule type" value="Genomic_DNA"/>
</dbReference>
<dbReference type="Pfam" id="PF19502">
    <property type="entry name" value="DUF6036"/>
    <property type="match status" value="1"/>
</dbReference>
<dbReference type="AlphaFoldDB" id="A0A6J7GHU1"/>
<reference evidence="2" key="1">
    <citation type="submission" date="2020-05" db="EMBL/GenBank/DDBJ databases">
        <authorList>
            <person name="Chiriac C."/>
            <person name="Salcher M."/>
            <person name="Ghai R."/>
            <person name="Kavagutti S V."/>
        </authorList>
    </citation>
    <scope>NUCLEOTIDE SEQUENCE</scope>
</reference>
<sequence>MKRTELEMAIVIATHIIAQPRILIIGSQAILGSFDESELPARATASQEIDMAPLQDDVAESLATRIDALAGEWSAFDAEHGIYIQGVSVRTAFLPSGWEERLIEVRPTVNPKVLGLCLEAHDLCAAKMGRNDSKDREFVSALVEAGLVSPERVSQRLREISDPRFSHQAKHISLQFLSSLS</sequence>
<dbReference type="InterPro" id="IPR045792">
    <property type="entry name" value="DUF6036"/>
</dbReference>
<evidence type="ECO:0000259" key="1">
    <source>
        <dbReference type="Pfam" id="PF19502"/>
    </source>
</evidence>
<proteinExistence type="predicted"/>